<keyword evidence="1" id="KW-0472">Membrane</keyword>
<accession>A0A1H6QNS9</accession>
<dbReference type="RefSeq" id="WP_090729406.1">
    <property type="nucleotide sequence ID" value="NZ_FNYQ01000003.1"/>
</dbReference>
<feature type="transmembrane region" description="Helical" evidence="1">
    <location>
        <begin position="231"/>
        <end position="248"/>
    </location>
</feature>
<organism evidence="3 4">
    <name type="scientific">Azotobacter beijerinckii</name>
    <dbReference type="NCBI Taxonomy" id="170623"/>
    <lineage>
        <taxon>Bacteria</taxon>
        <taxon>Pseudomonadati</taxon>
        <taxon>Pseudomonadota</taxon>
        <taxon>Gammaproteobacteria</taxon>
        <taxon>Pseudomonadales</taxon>
        <taxon>Pseudomonadaceae</taxon>
        <taxon>Azotobacter</taxon>
    </lineage>
</organism>
<keyword evidence="3" id="KW-0378">Hydrolase</keyword>
<feature type="transmembrane region" description="Helical" evidence="1">
    <location>
        <begin position="9"/>
        <end position="28"/>
    </location>
</feature>
<keyword evidence="1" id="KW-0812">Transmembrane</keyword>
<evidence type="ECO:0000259" key="2">
    <source>
        <dbReference type="Pfam" id="PF01757"/>
    </source>
</evidence>
<evidence type="ECO:0000313" key="4">
    <source>
        <dbReference type="Proteomes" id="UP000199250"/>
    </source>
</evidence>
<keyword evidence="3" id="KW-0808">Transferase</keyword>
<keyword evidence="1" id="KW-1133">Transmembrane helix</keyword>
<protein>
    <submittedName>
        <fullName evidence="3">Peptidoglycan/LPS O-acetylase OafA/YrhL, contains acyltransferase and SGNH-hydrolase domains</fullName>
    </submittedName>
</protein>
<dbReference type="InterPro" id="IPR002656">
    <property type="entry name" value="Acyl_transf_3_dom"/>
</dbReference>
<dbReference type="AlphaFoldDB" id="A0A1H6QNS9"/>
<dbReference type="GO" id="GO:0016747">
    <property type="term" value="F:acyltransferase activity, transferring groups other than amino-acyl groups"/>
    <property type="evidence" value="ECO:0007669"/>
    <property type="project" value="InterPro"/>
</dbReference>
<dbReference type="Proteomes" id="UP000199250">
    <property type="component" value="Unassembled WGS sequence"/>
</dbReference>
<sequence length="360" mass="41732">MKVSTPHRFYSLDLIRGLAALSVVFWHWQHFFYDGVTPGVYNIQNQPFYALFFVLYHRGWLAVDFFFSLSGFIFFWLYISAIAERRVGAWHFFVLRFSRLYPLHIATFIFVLIVQHWILEKTGNYFVYPCNDLYHAFLNIFMASNWGLEKGWAFNAPIWSVSIEILLYAIFFMACLLCRMRLLAVLALIAVGLFMLEIQPILGRGLFSFFVGGLTFIIYRHVCNGNALPKIFIGVASMTALLWLAAILEMRFEWFWPRLEDALRSLLASDWYPYVPEIIRRATLLTLTGLLFPLTIVSLALAETLRGHLGRRLAPIGNISYSSYLLHFPLQLIFFMLVGLTGKGNTFFYSEASMLVFLEC</sequence>
<feature type="transmembrane region" description="Helical" evidence="1">
    <location>
        <begin position="321"/>
        <end position="340"/>
    </location>
</feature>
<feature type="transmembrane region" description="Helical" evidence="1">
    <location>
        <begin position="100"/>
        <end position="119"/>
    </location>
</feature>
<dbReference type="EMBL" id="FNYQ01000003">
    <property type="protein sequence ID" value="SEI45249.1"/>
    <property type="molecule type" value="Genomic_DNA"/>
</dbReference>
<dbReference type="PANTHER" id="PTHR23028">
    <property type="entry name" value="ACETYLTRANSFERASE"/>
    <property type="match status" value="1"/>
</dbReference>
<dbReference type="GO" id="GO:0016787">
    <property type="term" value="F:hydrolase activity"/>
    <property type="evidence" value="ECO:0007669"/>
    <property type="project" value="UniProtKB-KW"/>
</dbReference>
<feature type="transmembrane region" description="Helical" evidence="1">
    <location>
        <begin position="201"/>
        <end position="219"/>
    </location>
</feature>
<dbReference type="InterPro" id="IPR050879">
    <property type="entry name" value="Acyltransferase_3"/>
</dbReference>
<evidence type="ECO:0000313" key="3">
    <source>
        <dbReference type="EMBL" id="SEI45249.1"/>
    </source>
</evidence>
<evidence type="ECO:0000256" key="1">
    <source>
        <dbReference type="SAM" id="Phobius"/>
    </source>
</evidence>
<keyword evidence="3" id="KW-0012">Acyltransferase</keyword>
<dbReference type="OrthoDB" id="9767863at2"/>
<name>A0A1H6QNS9_9GAMM</name>
<feature type="domain" description="Acyltransferase 3" evidence="2">
    <location>
        <begin position="10"/>
        <end position="342"/>
    </location>
</feature>
<dbReference type="PANTHER" id="PTHR23028:SF131">
    <property type="entry name" value="BLR2367 PROTEIN"/>
    <property type="match status" value="1"/>
</dbReference>
<gene>
    <name evidence="3" type="ORF">SAMN04244572_00334</name>
</gene>
<dbReference type="Pfam" id="PF01757">
    <property type="entry name" value="Acyl_transf_3"/>
    <property type="match status" value="1"/>
</dbReference>
<dbReference type="GO" id="GO:0016020">
    <property type="term" value="C:membrane"/>
    <property type="evidence" value="ECO:0007669"/>
    <property type="project" value="TreeGrafter"/>
</dbReference>
<dbReference type="GO" id="GO:0000271">
    <property type="term" value="P:polysaccharide biosynthetic process"/>
    <property type="evidence" value="ECO:0007669"/>
    <property type="project" value="TreeGrafter"/>
</dbReference>
<reference evidence="3 4" key="1">
    <citation type="submission" date="2016-10" db="EMBL/GenBank/DDBJ databases">
        <authorList>
            <person name="de Groot N.N."/>
        </authorList>
    </citation>
    <scope>NUCLEOTIDE SEQUENCE [LARGE SCALE GENOMIC DNA]</scope>
    <source>
        <strain evidence="3 4">DSM 373</strain>
    </source>
</reference>
<proteinExistence type="predicted"/>
<feature type="transmembrane region" description="Helical" evidence="1">
    <location>
        <begin position="282"/>
        <end position="301"/>
    </location>
</feature>
<feature type="transmembrane region" description="Helical" evidence="1">
    <location>
        <begin position="165"/>
        <end position="194"/>
    </location>
</feature>
<feature type="transmembrane region" description="Helical" evidence="1">
    <location>
        <begin position="48"/>
        <end position="79"/>
    </location>
</feature>